<reference evidence="2 3" key="1">
    <citation type="submission" date="2019-09" db="EMBL/GenBank/DDBJ databases">
        <title>Draft genome sequences of 48 bacterial type strains from the CCUG.</title>
        <authorList>
            <person name="Tunovic T."/>
            <person name="Pineiro-Iglesias B."/>
            <person name="Unosson C."/>
            <person name="Inganas E."/>
            <person name="Ohlen M."/>
            <person name="Cardew S."/>
            <person name="Jensie-Markopoulos S."/>
            <person name="Salva-Serra F."/>
            <person name="Jaen-Luchoro D."/>
            <person name="Karlsson R."/>
            <person name="Svensson-Stadler L."/>
            <person name="Chun J."/>
            <person name="Moore E."/>
        </authorList>
    </citation>
    <scope>NUCLEOTIDE SEQUENCE [LARGE SCALE GENOMIC DNA]</scope>
    <source>
        <strain evidence="2 3">CCUG 65686</strain>
    </source>
</reference>
<name>A0A6L3MP06_9BURK</name>
<gene>
    <name evidence="2" type="ORF">F7R25_31045</name>
</gene>
<organism evidence="2 3">
    <name type="scientific">Burkholderia stagnalis</name>
    <dbReference type="NCBI Taxonomy" id="1503054"/>
    <lineage>
        <taxon>Bacteria</taxon>
        <taxon>Pseudomonadati</taxon>
        <taxon>Pseudomonadota</taxon>
        <taxon>Betaproteobacteria</taxon>
        <taxon>Burkholderiales</taxon>
        <taxon>Burkholderiaceae</taxon>
        <taxon>Burkholderia</taxon>
        <taxon>Burkholderia cepacia complex</taxon>
    </lineage>
</organism>
<comment type="caution">
    <text evidence="2">The sequence shown here is derived from an EMBL/GenBank/DDBJ whole genome shotgun (WGS) entry which is preliminary data.</text>
</comment>
<evidence type="ECO:0000313" key="3">
    <source>
        <dbReference type="Proteomes" id="UP000473470"/>
    </source>
</evidence>
<feature type="region of interest" description="Disordered" evidence="1">
    <location>
        <begin position="1"/>
        <end position="24"/>
    </location>
</feature>
<dbReference type="AlphaFoldDB" id="A0A6L3MP06"/>
<proteinExistence type="predicted"/>
<accession>A0A6L3MP06</accession>
<feature type="compositionally biased region" description="Basic and acidic residues" evidence="1">
    <location>
        <begin position="1"/>
        <end position="14"/>
    </location>
</feature>
<evidence type="ECO:0000313" key="2">
    <source>
        <dbReference type="EMBL" id="KAB0633060.1"/>
    </source>
</evidence>
<sequence>MPFHFRDGGRERVAAGRGRRGRGQGCLRSGCGRRFGRRCVLSSMSSYDILRWDALGWLAGIPENRRFFRCLHWQKGSDERI</sequence>
<dbReference type="EMBL" id="VZOK01000074">
    <property type="protein sequence ID" value="KAB0633060.1"/>
    <property type="molecule type" value="Genomic_DNA"/>
</dbReference>
<protein>
    <submittedName>
        <fullName evidence="2">Uncharacterized protein</fullName>
    </submittedName>
</protein>
<dbReference type="Proteomes" id="UP000473470">
    <property type="component" value="Unassembled WGS sequence"/>
</dbReference>
<evidence type="ECO:0000256" key="1">
    <source>
        <dbReference type="SAM" id="MobiDB-lite"/>
    </source>
</evidence>